<name>A0ABN7XCY8_GIGMA</name>
<proteinExistence type="predicted"/>
<gene>
    <name evidence="2" type="ORF">GMARGA_LOCUS41583</name>
</gene>
<comment type="caution">
    <text evidence="2">The sequence shown here is derived from an EMBL/GenBank/DDBJ whole genome shotgun (WGS) entry which is preliminary data.</text>
</comment>
<protein>
    <submittedName>
        <fullName evidence="2">14142_t:CDS:1</fullName>
    </submittedName>
</protein>
<evidence type="ECO:0000256" key="1">
    <source>
        <dbReference type="SAM" id="MobiDB-lite"/>
    </source>
</evidence>
<dbReference type="Proteomes" id="UP000789901">
    <property type="component" value="Unassembled WGS sequence"/>
</dbReference>
<feature type="region of interest" description="Disordered" evidence="1">
    <location>
        <begin position="27"/>
        <end position="52"/>
    </location>
</feature>
<dbReference type="EMBL" id="CAJVQB010115880">
    <property type="protein sequence ID" value="CAG8852762.1"/>
    <property type="molecule type" value="Genomic_DNA"/>
</dbReference>
<reference evidence="2 3" key="1">
    <citation type="submission" date="2021-06" db="EMBL/GenBank/DDBJ databases">
        <authorList>
            <person name="Kallberg Y."/>
            <person name="Tangrot J."/>
            <person name="Rosling A."/>
        </authorList>
    </citation>
    <scope>NUCLEOTIDE SEQUENCE [LARGE SCALE GENOMIC DNA]</scope>
    <source>
        <strain evidence="2 3">120-4 pot B 10/14</strain>
    </source>
</reference>
<feature type="non-terminal residue" evidence="2">
    <location>
        <position position="52"/>
    </location>
</feature>
<keyword evidence="3" id="KW-1185">Reference proteome</keyword>
<feature type="non-terminal residue" evidence="2">
    <location>
        <position position="1"/>
    </location>
</feature>
<evidence type="ECO:0000313" key="2">
    <source>
        <dbReference type="EMBL" id="CAG8852762.1"/>
    </source>
</evidence>
<organism evidence="2 3">
    <name type="scientific">Gigaspora margarita</name>
    <dbReference type="NCBI Taxonomy" id="4874"/>
    <lineage>
        <taxon>Eukaryota</taxon>
        <taxon>Fungi</taxon>
        <taxon>Fungi incertae sedis</taxon>
        <taxon>Mucoromycota</taxon>
        <taxon>Glomeromycotina</taxon>
        <taxon>Glomeromycetes</taxon>
        <taxon>Diversisporales</taxon>
        <taxon>Gigasporaceae</taxon>
        <taxon>Gigaspora</taxon>
    </lineage>
</organism>
<sequence>CKEPEHIAKNCLLEKVEILEQQYKLRKQSNKEKKQSKNINLAKIESSEKDEV</sequence>
<evidence type="ECO:0000313" key="3">
    <source>
        <dbReference type="Proteomes" id="UP000789901"/>
    </source>
</evidence>
<accession>A0ABN7XCY8</accession>